<reference evidence="6" key="2">
    <citation type="journal article" date="2007" name="PLoS Biol.">
        <title>Survey sequencing and comparative analysis of the elephant shark (Callorhinchus milii) genome.</title>
        <authorList>
            <person name="Venkatesh B."/>
            <person name="Kirkness E.F."/>
            <person name="Loh Y.H."/>
            <person name="Halpern A.L."/>
            <person name="Lee A.P."/>
            <person name="Johnson J."/>
            <person name="Dandona N."/>
            <person name="Viswanathan L.D."/>
            <person name="Tay A."/>
            <person name="Venter J.C."/>
            <person name="Strausberg R.L."/>
            <person name="Brenner S."/>
        </authorList>
    </citation>
    <scope>NUCLEOTIDE SEQUENCE [LARGE SCALE GENOMIC DNA]</scope>
</reference>
<reference evidence="5" key="4">
    <citation type="submission" date="2025-08" db="UniProtKB">
        <authorList>
            <consortium name="Ensembl"/>
        </authorList>
    </citation>
    <scope>IDENTIFICATION</scope>
</reference>
<accession>A0A4W3HXS9</accession>
<dbReference type="Proteomes" id="UP000314986">
    <property type="component" value="Unassembled WGS sequence"/>
</dbReference>
<feature type="coiled-coil region" evidence="2">
    <location>
        <begin position="157"/>
        <end position="532"/>
    </location>
</feature>
<dbReference type="PANTHER" id="PTHR18870:SF8">
    <property type="entry name" value="PROTEIN FAM184B"/>
    <property type="match status" value="1"/>
</dbReference>
<evidence type="ECO:0000256" key="3">
    <source>
        <dbReference type="SAM" id="MobiDB-lite"/>
    </source>
</evidence>
<dbReference type="Ensembl" id="ENSCMIT00000020457.1">
    <property type="protein sequence ID" value="ENSCMIP00000020085.1"/>
    <property type="gene ID" value="ENSCMIG00000009297.1"/>
</dbReference>
<feature type="compositionally biased region" description="Polar residues" evidence="3">
    <location>
        <begin position="1"/>
        <end position="11"/>
    </location>
</feature>
<organism evidence="5 6">
    <name type="scientific">Callorhinchus milii</name>
    <name type="common">Ghost shark</name>
    <dbReference type="NCBI Taxonomy" id="7868"/>
    <lineage>
        <taxon>Eukaryota</taxon>
        <taxon>Metazoa</taxon>
        <taxon>Chordata</taxon>
        <taxon>Craniata</taxon>
        <taxon>Vertebrata</taxon>
        <taxon>Chondrichthyes</taxon>
        <taxon>Holocephali</taxon>
        <taxon>Chimaeriformes</taxon>
        <taxon>Callorhinchidae</taxon>
        <taxon>Callorhinchus</taxon>
    </lineage>
</organism>
<keyword evidence="6" id="KW-1185">Reference proteome</keyword>
<dbReference type="STRING" id="7868.ENSCMIP00000020085"/>
<keyword evidence="1 2" id="KW-0175">Coiled coil</keyword>
<evidence type="ECO:0000313" key="5">
    <source>
        <dbReference type="Ensembl" id="ENSCMIP00000020085.1"/>
    </source>
</evidence>
<feature type="coiled-coil region" evidence="2">
    <location>
        <begin position="57"/>
        <end position="123"/>
    </location>
</feature>
<feature type="domain" description="Protein FAM184A/B N-terminal" evidence="4">
    <location>
        <begin position="49"/>
        <end position="257"/>
    </location>
</feature>
<feature type="region of interest" description="Disordered" evidence="3">
    <location>
        <begin position="1"/>
        <end position="24"/>
    </location>
</feature>
<dbReference type="AlphaFoldDB" id="A0A4W3HXS9"/>
<name>A0A4W3HXS9_CALMI</name>
<dbReference type="GeneTree" id="ENSGT00530000063669"/>
<protein>
    <recommendedName>
        <fullName evidence="4">Protein FAM184A/B N-terminal domain-containing protein</fullName>
    </recommendedName>
</protein>
<dbReference type="OMA" id="PQELDCQ"/>
<evidence type="ECO:0000256" key="1">
    <source>
        <dbReference type="ARBA" id="ARBA00023054"/>
    </source>
</evidence>
<dbReference type="InterPro" id="IPR039478">
    <property type="entry name" value="FAM184A/B_N"/>
</dbReference>
<dbReference type="Pfam" id="PF15665">
    <property type="entry name" value="FAM184"/>
    <property type="match status" value="1"/>
</dbReference>
<proteinExistence type="predicted"/>
<reference evidence="6" key="1">
    <citation type="journal article" date="2006" name="Science">
        <title>Ancient noncoding elements conserved in the human genome.</title>
        <authorList>
            <person name="Venkatesh B."/>
            <person name="Kirkness E.F."/>
            <person name="Loh Y.H."/>
            <person name="Halpern A.L."/>
            <person name="Lee A.P."/>
            <person name="Johnson J."/>
            <person name="Dandona N."/>
            <person name="Viswanathan L.D."/>
            <person name="Tay A."/>
            <person name="Venter J.C."/>
            <person name="Strausberg R.L."/>
            <person name="Brenner S."/>
        </authorList>
    </citation>
    <scope>NUCLEOTIDE SEQUENCE [LARGE SCALE GENOMIC DNA]</scope>
</reference>
<sequence>MATGSKWTDQGSFGGQCNGSKTPHSDPVLQYNYEMHVKMSKKIAQLTKVVYALNTKSDEHEASLQALKEAHQEEIQKIFSETRGKILQYKSRMGEEMDMRHQIQSLEEALEKHKKLKDDILTNFEMYKQQVEEREKNMERDHAEKIMALSREMFDIKKEFENNLQHFMEIQRRLEQDKQSAITEIVKINQESESLQEKCKALRGSFDERYKLEEKHKMEILDLNQEMECLKSEKKKLTMDFEKKVNKLQSSHQKELEALKKALQQSVTETLKQWQIEQKKNLHTQETTLQIKLQKLENDLDAKGQKMKESRNQCQRLQELLNTAELRVQDLEKQLQKTEKKSATSNTNLKRMDDEIQVLKEKLLEQEAEILHKADEIKALSTSEQKALAGVEELKNRLSEIRQQLSVRDQKRNKDDEPEHSQQLKQVIEILTREKEEHQKRHEEDLKKLKRMAEEEKIRLKEQLMKGLEELVKKHTAEIKAVQTSMEMERKRLQQELQNQLDEIKIKVENERKQLEKEKEALFNRLQDSFEEISKMETLVNKSEKGIDQVDTNTTHTRENHKRLLQEQEQAHCQILELQEKLKKQNEQHEALVSALHKEQEKMRDQLSHQLDKKWKEKVRFDCDKLRDRLKKEYTAEKESALAHLQQEKEREMKVLQEKWQNTVVALETEVEG</sequence>
<feature type="coiled-coil region" evidence="2">
    <location>
        <begin position="561"/>
        <end position="606"/>
    </location>
</feature>
<evidence type="ECO:0000259" key="4">
    <source>
        <dbReference type="Pfam" id="PF15665"/>
    </source>
</evidence>
<evidence type="ECO:0000313" key="6">
    <source>
        <dbReference type="Proteomes" id="UP000314986"/>
    </source>
</evidence>
<reference evidence="6" key="3">
    <citation type="journal article" date="2014" name="Nature">
        <title>Elephant shark genome provides unique insights into gnathostome evolution.</title>
        <authorList>
            <consortium name="International Elephant Shark Genome Sequencing Consortium"/>
            <person name="Venkatesh B."/>
            <person name="Lee A.P."/>
            <person name="Ravi V."/>
            <person name="Maurya A.K."/>
            <person name="Lian M.M."/>
            <person name="Swann J.B."/>
            <person name="Ohta Y."/>
            <person name="Flajnik M.F."/>
            <person name="Sutoh Y."/>
            <person name="Kasahara M."/>
            <person name="Hoon S."/>
            <person name="Gangu V."/>
            <person name="Roy S.W."/>
            <person name="Irimia M."/>
            <person name="Korzh V."/>
            <person name="Kondrychyn I."/>
            <person name="Lim Z.W."/>
            <person name="Tay B.H."/>
            <person name="Tohari S."/>
            <person name="Kong K.W."/>
            <person name="Ho S."/>
            <person name="Lorente-Galdos B."/>
            <person name="Quilez J."/>
            <person name="Marques-Bonet T."/>
            <person name="Raney B.J."/>
            <person name="Ingham P.W."/>
            <person name="Tay A."/>
            <person name="Hillier L.W."/>
            <person name="Minx P."/>
            <person name="Boehm T."/>
            <person name="Wilson R.K."/>
            <person name="Brenner S."/>
            <person name="Warren W.C."/>
        </authorList>
    </citation>
    <scope>NUCLEOTIDE SEQUENCE [LARGE SCALE GENOMIC DNA]</scope>
</reference>
<dbReference type="PANTHER" id="PTHR18870">
    <property type="entry name" value="PROTEIN TAG-278-RELATED"/>
    <property type="match status" value="1"/>
</dbReference>
<reference evidence="5" key="5">
    <citation type="submission" date="2025-09" db="UniProtKB">
        <authorList>
            <consortium name="Ensembl"/>
        </authorList>
    </citation>
    <scope>IDENTIFICATION</scope>
</reference>
<dbReference type="InParanoid" id="A0A4W3HXS9"/>
<evidence type="ECO:0000256" key="2">
    <source>
        <dbReference type="SAM" id="Coils"/>
    </source>
</evidence>